<dbReference type="EMBL" id="FUUY01000014">
    <property type="protein sequence ID" value="SJX23491.1"/>
    <property type="molecule type" value="Genomic_DNA"/>
</dbReference>
<protein>
    <submittedName>
        <fullName evidence="2">Antitoxin HicB</fullName>
    </submittedName>
</protein>
<evidence type="ECO:0000259" key="1">
    <source>
        <dbReference type="Pfam" id="PF15919"/>
    </source>
</evidence>
<dbReference type="RefSeq" id="WP_078390425.1">
    <property type="nucleotide sequence ID" value="NZ_CP090180.1"/>
</dbReference>
<organism evidence="2 3">
    <name type="scientific">Acinetobacter johnsonii</name>
    <dbReference type="NCBI Taxonomy" id="40214"/>
    <lineage>
        <taxon>Bacteria</taxon>
        <taxon>Pseudomonadati</taxon>
        <taxon>Pseudomonadota</taxon>
        <taxon>Gammaproteobacteria</taxon>
        <taxon>Moraxellales</taxon>
        <taxon>Moraxellaceae</taxon>
        <taxon>Acinetobacter</taxon>
    </lineage>
</organism>
<dbReference type="InterPro" id="IPR035069">
    <property type="entry name" value="TTHA1013/TTHA0281-like"/>
</dbReference>
<dbReference type="Gene3D" id="3.30.160.250">
    <property type="match status" value="1"/>
</dbReference>
<gene>
    <name evidence="2" type="primary">hicB</name>
    <name evidence="2" type="ORF">ACNJC6_03158</name>
</gene>
<evidence type="ECO:0000313" key="3">
    <source>
        <dbReference type="Proteomes" id="UP000196240"/>
    </source>
</evidence>
<dbReference type="Proteomes" id="UP000196240">
    <property type="component" value="Unassembled WGS sequence"/>
</dbReference>
<reference evidence="2 3" key="1">
    <citation type="submission" date="2017-02" db="EMBL/GenBank/DDBJ databases">
        <authorList>
            <person name="Peterson S.W."/>
        </authorList>
    </citation>
    <scope>NUCLEOTIDE SEQUENCE [LARGE SCALE GENOMIC DNA]</scope>
    <source>
        <strain evidence="2">C6</strain>
    </source>
</reference>
<name>A0A1R7QH29_ACIJO</name>
<evidence type="ECO:0000313" key="2">
    <source>
        <dbReference type="EMBL" id="SJX23491.1"/>
    </source>
</evidence>
<accession>A0A1R7QH29</accession>
<dbReference type="AlphaFoldDB" id="A0A1R7QH29"/>
<dbReference type="Pfam" id="PF15919">
    <property type="entry name" value="HicB_lk_antitox"/>
    <property type="match status" value="1"/>
</dbReference>
<dbReference type="InterPro" id="IPR031807">
    <property type="entry name" value="HicB-like"/>
</dbReference>
<proteinExistence type="predicted"/>
<feature type="domain" description="HicB-like antitoxin of toxin-antitoxin system" evidence="1">
    <location>
        <begin position="8"/>
        <end position="68"/>
    </location>
</feature>
<dbReference type="SUPFAM" id="SSF143100">
    <property type="entry name" value="TTHA1013/TTHA0281-like"/>
    <property type="match status" value="1"/>
</dbReference>
<sequence length="81" mass="9111">MVCSPVFYPAKFEQEGQAYNVSFRDIPEAMTCGDNFEDALQMAKDALFTSVDFYREEGRILPPPSECQEGEILIALDLALK</sequence>